<reference evidence="1" key="1">
    <citation type="submission" date="2020-03" db="EMBL/GenBank/DDBJ databases">
        <title>A high-quality chromosome-level genome assembly of a woody plant with both climbing and erect habits, Rhamnella rubrinervis.</title>
        <authorList>
            <person name="Lu Z."/>
            <person name="Yang Y."/>
            <person name="Zhu X."/>
            <person name="Sun Y."/>
        </authorList>
    </citation>
    <scope>NUCLEOTIDE SEQUENCE</scope>
    <source>
        <strain evidence="1">BYM</strain>
        <tissue evidence="1">Leaf</tissue>
    </source>
</reference>
<evidence type="ECO:0000313" key="1">
    <source>
        <dbReference type="EMBL" id="KAF3448032.1"/>
    </source>
</evidence>
<accession>A0A8K0H8V9</accession>
<keyword evidence="2" id="KW-1185">Reference proteome</keyword>
<dbReference type="Proteomes" id="UP000796880">
    <property type="component" value="Unassembled WGS sequence"/>
</dbReference>
<gene>
    <name evidence="1" type="ORF">FNV43_RR08740</name>
</gene>
<proteinExistence type="predicted"/>
<protein>
    <submittedName>
        <fullName evidence="1">Uncharacterized protein</fullName>
    </submittedName>
</protein>
<comment type="caution">
    <text evidence="1">The sequence shown here is derived from an EMBL/GenBank/DDBJ whole genome shotgun (WGS) entry which is preliminary data.</text>
</comment>
<organism evidence="1 2">
    <name type="scientific">Rhamnella rubrinervis</name>
    <dbReference type="NCBI Taxonomy" id="2594499"/>
    <lineage>
        <taxon>Eukaryota</taxon>
        <taxon>Viridiplantae</taxon>
        <taxon>Streptophyta</taxon>
        <taxon>Embryophyta</taxon>
        <taxon>Tracheophyta</taxon>
        <taxon>Spermatophyta</taxon>
        <taxon>Magnoliopsida</taxon>
        <taxon>eudicotyledons</taxon>
        <taxon>Gunneridae</taxon>
        <taxon>Pentapetalae</taxon>
        <taxon>rosids</taxon>
        <taxon>fabids</taxon>
        <taxon>Rosales</taxon>
        <taxon>Rhamnaceae</taxon>
        <taxon>rhamnoid group</taxon>
        <taxon>Rhamneae</taxon>
        <taxon>Rhamnella</taxon>
    </lineage>
</organism>
<dbReference type="EMBL" id="VOIH02000004">
    <property type="protein sequence ID" value="KAF3448032.1"/>
    <property type="molecule type" value="Genomic_DNA"/>
</dbReference>
<name>A0A8K0H8V9_9ROSA</name>
<sequence length="278" mass="30597">MARPPATLRTSDRLKSLASALPSSALRQASTLEADVGCLISPLRVRSTSLRSSCSFSGLWYELEASWYRFWLAAFLLRPRVGCNHCESREEIFFCLLAVILPGPPGKVSQGSRLLGVLFGCLRFRVSLSQRSRDLQRMLAVGWSMFVNRQGWLPGGSRLPGGGRLGHLSSGSTSSTSGILGAQLNFRLCSYRFFHTGLRCKLADGLPTWLLTTWELRKGVACTLGFRMVVFKTENGVSGGTNIDVGAHPPTPKSGIDPWKMINNTNMGLKRWKEEDDA</sequence>
<dbReference type="AlphaFoldDB" id="A0A8K0H8V9"/>
<evidence type="ECO:0000313" key="2">
    <source>
        <dbReference type="Proteomes" id="UP000796880"/>
    </source>
</evidence>